<gene>
    <name evidence="1" type="ORF">FIBRA_04181</name>
</gene>
<accession>J4H2T9</accession>
<organism evidence="1 2">
    <name type="scientific">Fibroporia radiculosa</name>
    <dbReference type="NCBI Taxonomy" id="599839"/>
    <lineage>
        <taxon>Eukaryota</taxon>
        <taxon>Fungi</taxon>
        <taxon>Dikarya</taxon>
        <taxon>Basidiomycota</taxon>
        <taxon>Agaricomycotina</taxon>
        <taxon>Agaricomycetes</taxon>
        <taxon>Polyporales</taxon>
        <taxon>Fibroporiaceae</taxon>
        <taxon>Fibroporia</taxon>
    </lineage>
</organism>
<proteinExistence type="predicted"/>
<reference evidence="1 2" key="1">
    <citation type="journal article" date="2012" name="Appl. Environ. Microbiol.">
        <title>Short-read sequencing for genomic analysis of the brown rot fungus Fibroporia radiculosa.</title>
        <authorList>
            <person name="Tang J.D."/>
            <person name="Perkins A.D."/>
            <person name="Sonstegard T.S."/>
            <person name="Schroeder S.G."/>
            <person name="Burgess S.C."/>
            <person name="Diehl S.V."/>
        </authorList>
    </citation>
    <scope>NUCLEOTIDE SEQUENCE [LARGE SCALE GENOMIC DNA]</scope>
    <source>
        <strain evidence="1 2">TFFH 294</strain>
    </source>
</reference>
<evidence type="ECO:0000313" key="2">
    <source>
        <dbReference type="Proteomes" id="UP000006352"/>
    </source>
</evidence>
<dbReference type="AlphaFoldDB" id="J4H2T9"/>
<dbReference type="HOGENOM" id="CLU_3430980_0_0_1"/>
<keyword evidence="2" id="KW-1185">Reference proteome</keyword>
<protein>
    <submittedName>
        <fullName evidence="1">Uncharacterized protein</fullName>
    </submittedName>
</protein>
<dbReference type="EMBL" id="HE797063">
    <property type="protein sequence ID" value="CCM02104.1"/>
    <property type="molecule type" value="Genomic_DNA"/>
</dbReference>
<dbReference type="Proteomes" id="UP000006352">
    <property type="component" value="Unassembled WGS sequence"/>
</dbReference>
<sequence>MAESELPEDTHAYIKCCG</sequence>
<dbReference type="InParanoid" id="J4H2T9"/>
<name>J4H2T9_9APHY</name>
<evidence type="ECO:0000313" key="1">
    <source>
        <dbReference type="EMBL" id="CCM02104.1"/>
    </source>
</evidence>